<keyword evidence="3" id="KW-1185">Reference proteome</keyword>
<proteinExistence type="predicted"/>
<feature type="compositionally biased region" description="Acidic residues" evidence="1">
    <location>
        <begin position="149"/>
        <end position="165"/>
    </location>
</feature>
<reference evidence="3" key="1">
    <citation type="journal article" date="2019" name="Gigascience">
        <title>De novo genome assembly of the endangered Acer yangbiense, a plant species with extremely small populations endemic to Yunnan Province, China.</title>
        <authorList>
            <person name="Yang J."/>
            <person name="Wariss H.M."/>
            <person name="Tao L."/>
            <person name="Zhang R."/>
            <person name="Yun Q."/>
            <person name="Hollingsworth P."/>
            <person name="Dao Z."/>
            <person name="Luo G."/>
            <person name="Guo H."/>
            <person name="Ma Y."/>
            <person name="Sun W."/>
        </authorList>
    </citation>
    <scope>NUCLEOTIDE SEQUENCE [LARGE SCALE GENOMIC DNA]</scope>
    <source>
        <strain evidence="3">cv. Malutang</strain>
    </source>
</reference>
<sequence>MMEAVGLFGPGYKEPSRYQLSEPLLKEEVGTTFLSSKESGDEAHIEEYIFQSFTKKDIVRLGVTRFASAFLTLQSLVEKKDNIRAMFISTEWDQCKWSKTAKAFEHQFLDWGDNVLKGICSFGEAIGADEMTQPRRSARVQRPKRTLEEEFESEDEPVEEDDFEFESDKEQVLETYGEEQEELDT</sequence>
<evidence type="ECO:0000313" key="2">
    <source>
        <dbReference type="EMBL" id="TXG61020.1"/>
    </source>
</evidence>
<organism evidence="2 3">
    <name type="scientific">Acer yangbiense</name>
    <dbReference type="NCBI Taxonomy" id="1000413"/>
    <lineage>
        <taxon>Eukaryota</taxon>
        <taxon>Viridiplantae</taxon>
        <taxon>Streptophyta</taxon>
        <taxon>Embryophyta</taxon>
        <taxon>Tracheophyta</taxon>
        <taxon>Spermatophyta</taxon>
        <taxon>Magnoliopsida</taxon>
        <taxon>eudicotyledons</taxon>
        <taxon>Gunneridae</taxon>
        <taxon>Pentapetalae</taxon>
        <taxon>rosids</taxon>
        <taxon>malvids</taxon>
        <taxon>Sapindales</taxon>
        <taxon>Sapindaceae</taxon>
        <taxon>Hippocastanoideae</taxon>
        <taxon>Acereae</taxon>
        <taxon>Acer</taxon>
    </lineage>
</organism>
<accession>A0A5C7HVQ6</accession>
<feature type="compositionally biased region" description="Acidic residues" evidence="1">
    <location>
        <begin position="176"/>
        <end position="185"/>
    </location>
</feature>
<dbReference type="AlphaFoldDB" id="A0A5C7HVQ6"/>
<dbReference type="OrthoDB" id="1000497at2759"/>
<dbReference type="EMBL" id="VAHF01000005">
    <property type="protein sequence ID" value="TXG61020.1"/>
    <property type="molecule type" value="Genomic_DNA"/>
</dbReference>
<dbReference type="Proteomes" id="UP000323000">
    <property type="component" value="Chromosome 5"/>
</dbReference>
<evidence type="ECO:0000313" key="3">
    <source>
        <dbReference type="Proteomes" id="UP000323000"/>
    </source>
</evidence>
<comment type="caution">
    <text evidence="2">The sequence shown here is derived from an EMBL/GenBank/DDBJ whole genome shotgun (WGS) entry which is preliminary data.</text>
</comment>
<protein>
    <submittedName>
        <fullName evidence="2">Uncharacterized protein</fullName>
    </submittedName>
</protein>
<feature type="region of interest" description="Disordered" evidence="1">
    <location>
        <begin position="133"/>
        <end position="185"/>
    </location>
</feature>
<name>A0A5C7HVQ6_9ROSI</name>
<evidence type="ECO:0000256" key="1">
    <source>
        <dbReference type="SAM" id="MobiDB-lite"/>
    </source>
</evidence>
<gene>
    <name evidence="2" type="ORF">EZV62_012383</name>
</gene>